<dbReference type="KEGG" id="nva:G3M78_13240"/>
<dbReference type="GO" id="GO:0009279">
    <property type="term" value="C:cell outer membrane"/>
    <property type="evidence" value="ECO:0007669"/>
    <property type="project" value="UniProtKB-SubCell"/>
</dbReference>
<evidence type="ECO:0000256" key="9">
    <source>
        <dbReference type="ARBA" id="ARBA00023237"/>
    </source>
</evidence>
<dbReference type="InterPro" id="IPR037066">
    <property type="entry name" value="Plug_dom_sf"/>
</dbReference>
<gene>
    <name evidence="13" type="ORF">G3M78_13240</name>
</gene>
<dbReference type="Pfam" id="PF00593">
    <property type="entry name" value="TonB_dep_Rec_b-barrel"/>
    <property type="match status" value="1"/>
</dbReference>
<comment type="similarity">
    <text evidence="10 11">Belongs to the TonB-dependent receptor family.</text>
</comment>
<evidence type="ECO:0000256" key="3">
    <source>
        <dbReference type="ARBA" id="ARBA00022452"/>
    </source>
</evidence>
<dbReference type="InterPro" id="IPR000531">
    <property type="entry name" value="Beta-barrel_TonB"/>
</dbReference>
<evidence type="ECO:0000256" key="5">
    <source>
        <dbReference type="ARBA" id="ARBA00022692"/>
    </source>
</evidence>
<comment type="subcellular location">
    <subcellularLocation>
        <location evidence="1 10">Cell outer membrane</location>
        <topology evidence="1 10">Multi-pass membrane protein</topology>
    </subcellularLocation>
</comment>
<dbReference type="PANTHER" id="PTHR30069:SF42">
    <property type="entry name" value="FERRIC AEROBACTIN RECEPTOR"/>
    <property type="match status" value="1"/>
</dbReference>
<dbReference type="InterPro" id="IPR011662">
    <property type="entry name" value="Secretin/TonB_short_N"/>
</dbReference>
<dbReference type="GO" id="GO:0015344">
    <property type="term" value="F:siderophore uptake transmembrane transporter activity"/>
    <property type="evidence" value="ECO:0007669"/>
    <property type="project" value="TreeGrafter"/>
</dbReference>
<keyword evidence="5 10" id="KW-0812">Transmembrane</keyword>
<dbReference type="PROSITE" id="PS52016">
    <property type="entry name" value="TONB_DEPENDENT_REC_3"/>
    <property type="match status" value="1"/>
</dbReference>
<dbReference type="EMBL" id="CP048620">
    <property type="protein sequence ID" value="QPJ66304.1"/>
    <property type="molecule type" value="Genomic_DNA"/>
</dbReference>
<evidence type="ECO:0000259" key="12">
    <source>
        <dbReference type="SMART" id="SM00965"/>
    </source>
</evidence>
<dbReference type="InterPro" id="IPR039426">
    <property type="entry name" value="TonB-dep_rcpt-like"/>
</dbReference>
<keyword evidence="3 10" id="KW-1134">Transmembrane beta strand</keyword>
<dbReference type="PANTHER" id="PTHR30069">
    <property type="entry name" value="TONB-DEPENDENT OUTER MEMBRANE RECEPTOR"/>
    <property type="match status" value="1"/>
</dbReference>
<dbReference type="Gene3D" id="3.55.50.30">
    <property type="match status" value="1"/>
</dbReference>
<feature type="domain" description="Secretin/TonB short N-terminal" evidence="12">
    <location>
        <begin position="59"/>
        <end position="110"/>
    </location>
</feature>
<evidence type="ECO:0000256" key="1">
    <source>
        <dbReference type="ARBA" id="ARBA00004571"/>
    </source>
</evidence>
<dbReference type="CDD" id="cd01347">
    <property type="entry name" value="ligand_gated_channel"/>
    <property type="match status" value="1"/>
</dbReference>
<dbReference type="GO" id="GO:0044718">
    <property type="term" value="P:siderophore transmembrane transport"/>
    <property type="evidence" value="ECO:0007669"/>
    <property type="project" value="TreeGrafter"/>
</dbReference>
<dbReference type="Pfam" id="PF07715">
    <property type="entry name" value="Plug"/>
    <property type="match status" value="1"/>
</dbReference>
<dbReference type="SUPFAM" id="SSF56935">
    <property type="entry name" value="Porins"/>
    <property type="match status" value="1"/>
</dbReference>
<keyword evidence="4" id="KW-0406">Ion transport</keyword>
<keyword evidence="8 10" id="KW-0472">Membrane</keyword>
<evidence type="ECO:0000256" key="2">
    <source>
        <dbReference type="ARBA" id="ARBA00022448"/>
    </source>
</evidence>
<evidence type="ECO:0000256" key="7">
    <source>
        <dbReference type="ARBA" id="ARBA00023077"/>
    </source>
</evidence>
<evidence type="ECO:0000256" key="4">
    <source>
        <dbReference type="ARBA" id="ARBA00022496"/>
    </source>
</evidence>
<dbReference type="InterPro" id="IPR036942">
    <property type="entry name" value="Beta-barrel_TonB_sf"/>
</dbReference>
<accession>A0A7T0G4F4</accession>
<keyword evidence="7 11" id="KW-0798">TonB box</keyword>
<evidence type="ECO:0000256" key="8">
    <source>
        <dbReference type="ARBA" id="ARBA00023136"/>
    </source>
</evidence>
<dbReference type="Proteomes" id="UP000594464">
    <property type="component" value="Chromosome"/>
</dbReference>
<dbReference type="Pfam" id="PF07660">
    <property type="entry name" value="STN"/>
    <property type="match status" value="1"/>
</dbReference>
<keyword evidence="6" id="KW-0408">Iron</keyword>
<evidence type="ECO:0000313" key="13">
    <source>
        <dbReference type="EMBL" id="QPJ66304.1"/>
    </source>
</evidence>
<dbReference type="SMART" id="SM00965">
    <property type="entry name" value="STN"/>
    <property type="match status" value="1"/>
</dbReference>
<keyword evidence="2 10" id="KW-0813">Transport</keyword>
<dbReference type="AlphaFoldDB" id="A0A7T0G4F4"/>
<sequence length="801" mass="86874">MGRSISGRNLCLIALSLIVLLIAGETRSAFAQSGQTFNLNIPSQELNAAVLKFAEETGVQVFYDFNKLNGISSGALAGEYTAKQALRILFAGTGLTARFTDSGVVRVDAEVISLQPIQVAGMREGGSLDTLSRNVTVIPKDEIMRQQETSHGLADMIAKLVPGMSPSSQTLSNFGQRLRGRDVLVLIDGVPLNTSRNVSRDLFNITPSNIESIEVVHGGSALYGDSAAGGIIHINTLKGETGEPVFKTTMAGSSGLSRVGHDALSGRMEQQVSGKENDVDYLLSFSGEQTQGFFDADADRIAPEPSQGDLSDTRTVDLLAKIGYEWSDQRVQFSASYLDSEQDTDFVSDPTVTNFAKGSVKSRPLSGLSLENQAGRENLILNLNYSNRELFGSSVKTQAYFRDYETRFSPFDGRTIGSVNAVIQTFLVSEVYGGRVTVDTPIIGLESINAKLLWGADVKSEDVKQPATVFNGTIFDSSGGTDFVVTNAEKTYVPKMTTNSYGVFAQLEANPVDWLTLRGGLRHEIVDVSYGAFTTLGAGNNIEGGEIDYAETTFNVGAVVTPVEDVDVYANFSQSFELPDIGLQLRLAGVGFSSDNASLNPRITDNVEIGIRRSWDRLRASIAGFYSESDEGNIFIENFTIAQARTTEKIYGVEATADYAFSDQLDMGGTFTWLEGIRANPSGGDDIALDGFRIPPLKLTGYMEYHPSDWWNLRLHALYSGNRTSAADDNISFGGREVSDYTVVDLYGGFDLGHGKLKVGVENLLNNQYKTVFGQLLRNSNNTSNITARGATARIAYTFNW</sequence>
<protein>
    <submittedName>
        <fullName evidence="13">TonB-dependent receptor</fullName>
    </submittedName>
</protein>
<evidence type="ECO:0000256" key="11">
    <source>
        <dbReference type="RuleBase" id="RU003357"/>
    </source>
</evidence>
<dbReference type="Gene3D" id="2.170.130.10">
    <property type="entry name" value="TonB-dependent receptor, plug domain"/>
    <property type="match status" value="1"/>
</dbReference>
<name>A0A7T0G4F4_9BACT</name>
<proteinExistence type="inferred from homology"/>
<organism evidence="13 14">
    <name type="scientific">Candidatus Nitrohelix vancouverensis</name>
    <dbReference type="NCBI Taxonomy" id="2705534"/>
    <lineage>
        <taxon>Bacteria</taxon>
        <taxon>Pseudomonadati</taxon>
        <taxon>Nitrospinota/Tectimicrobiota group</taxon>
        <taxon>Nitrospinota</taxon>
        <taxon>Nitrospinia</taxon>
        <taxon>Nitrospinales</taxon>
        <taxon>Nitrospinaceae</taxon>
        <taxon>Candidatus Nitrohelix</taxon>
    </lineage>
</organism>
<evidence type="ECO:0000313" key="14">
    <source>
        <dbReference type="Proteomes" id="UP000594464"/>
    </source>
</evidence>
<reference evidence="14" key="1">
    <citation type="submission" date="2020-02" db="EMBL/GenBank/DDBJ databases">
        <title>Genomic and physiological characterization of two novel Nitrospinaceae genera.</title>
        <authorList>
            <person name="Mueller A.J."/>
            <person name="Jung M.-Y."/>
            <person name="Strachan C.R."/>
            <person name="Herbold C.W."/>
            <person name="Kirkegaard R.H."/>
            <person name="Daims H."/>
        </authorList>
    </citation>
    <scope>NUCLEOTIDE SEQUENCE [LARGE SCALE GENOMIC DNA]</scope>
</reference>
<keyword evidence="13" id="KW-0675">Receptor</keyword>
<keyword evidence="9 10" id="KW-0998">Cell outer membrane</keyword>
<keyword evidence="4" id="KW-0410">Iron transport</keyword>
<evidence type="ECO:0000256" key="6">
    <source>
        <dbReference type="ARBA" id="ARBA00023004"/>
    </source>
</evidence>
<dbReference type="Gene3D" id="2.40.170.20">
    <property type="entry name" value="TonB-dependent receptor, beta-barrel domain"/>
    <property type="match status" value="1"/>
</dbReference>
<evidence type="ECO:0000256" key="10">
    <source>
        <dbReference type="PROSITE-ProRule" id="PRU01360"/>
    </source>
</evidence>
<dbReference type="InterPro" id="IPR012910">
    <property type="entry name" value="Plug_dom"/>
</dbReference>